<feature type="compositionally biased region" description="Polar residues" evidence="14">
    <location>
        <begin position="306"/>
        <end position="316"/>
    </location>
</feature>
<protein>
    <submittedName>
        <fullName evidence="18">Opsin-5-like</fullName>
    </submittedName>
</protein>
<evidence type="ECO:0000256" key="15">
    <source>
        <dbReference type="SAM" id="Phobius"/>
    </source>
</evidence>
<evidence type="ECO:0000256" key="9">
    <source>
        <dbReference type="ARBA" id="ARBA00023136"/>
    </source>
</evidence>
<accession>A0A0P7UXY2</accession>
<evidence type="ECO:0000256" key="4">
    <source>
        <dbReference type="ARBA" id="ARBA00022692"/>
    </source>
</evidence>
<evidence type="ECO:0000256" key="11">
    <source>
        <dbReference type="ARBA" id="ARBA00023170"/>
    </source>
</evidence>
<feature type="region of interest" description="Disordered" evidence="14">
    <location>
        <begin position="282"/>
        <end position="316"/>
    </location>
</feature>
<keyword evidence="5" id="KW-0681">Retinal protein</keyword>
<feature type="transmembrane region" description="Helical" evidence="15">
    <location>
        <begin position="154"/>
        <end position="179"/>
    </location>
</feature>
<dbReference type="STRING" id="113540.ENSSFOP00015013984"/>
<dbReference type="SUPFAM" id="SSF81321">
    <property type="entry name" value="Family A G protein-coupled receptor-like"/>
    <property type="match status" value="1"/>
</dbReference>
<feature type="transmembrane region" description="Helical" evidence="15">
    <location>
        <begin position="65"/>
        <end position="88"/>
    </location>
</feature>
<evidence type="ECO:0000256" key="8">
    <source>
        <dbReference type="ARBA" id="ARBA00023040"/>
    </source>
</evidence>
<keyword evidence="6 15" id="KW-1133">Transmembrane helix</keyword>
<dbReference type="GO" id="GO:0016020">
    <property type="term" value="C:membrane"/>
    <property type="evidence" value="ECO:0007669"/>
    <property type="project" value="UniProtKB-SubCell"/>
</dbReference>
<feature type="signal peptide" evidence="16">
    <location>
        <begin position="1"/>
        <end position="16"/>
    </location>
</feature>
<evidence type="ECO:0000313" key="18">
    <source>
        <dbReference type="EMBL" id="KPP75035.1"/>
    </source>
</evidence>
<gene>
    <name evidence="18" type="ORF">Z043_105754</name>
</gene>
<dbReference type="GO" id="GO:0007602">
    <property type="term" value="P:phototransduction"/>
    <property type="evidence" value="ECO:0007669"/>
    <property type="project" value="UniProtKB-KW"/>
</dbReference>
<organism evidence="18 19">
    <name type="scientific">Scleropages formosus</name>
    <name type="common">Asian bonytongue</name>
    <name type="synonym">Osteoglossum formosum</name>
    <dbReference type="NCBI Taxonomy" id="113540"/>
    <lineage>
        <taxon>Eukaryota</taxon>
        <taxon>Metazoa</taxon>
        <taxon>Chordata</taxon>
        <taxon>Craniata</taxon>
        <taxon>Vertebrata</taxon>
        <taxon>Euteleostomi</taxon>
        <taxon>Actinopterygii</taxon>
        <taxon>Neopterygii</taxon>
        <taxon>Teleostei</taxon>
        <taxon>Osteoglossocephala</taxon>
        <taxon>Osteoglossomorpha</taxon>
        <taxon>Osteoglossiformes</taxon>
        <taxon>Osteoglossidae</taxon>
        <taxon>Scleropages</taxon>
    </lineage>
</organism>
<dbReference type="Pfam" id="PF00001">
    <property type="entry name" value="7tm_1"/>
    <property type="match status" value="1"/>
</dbReference>
<reference evidence="18 19" key="1">
    <citation type="submission" date="2015-08" db="EMBL/GenBank/DDBJ databases">
        <title>The genome of the Asian arowana (Scleropages formosus).</title>
        <authorList>
            <person name="Tan M.H."/>
            <person name="Gan H.M."/>
            <person name="Croft L.J."/>
            <person name="Austin C.M."/>
        </authorList>
    </citation>
    <scope>NUCLEOTIDE SEQUENCE [LARGE SCALE GENOMIC DNA]</scope>
    <source>
        <strain evidence="18">Aro1</strain>
    </source>
</reference>
<dbReference type="PROSITE" id="PS50262">
    <property type="entry name" value="G_PROTEIN_RECEP_F1_2"/>
    <property type="match status" value="1"/>
</dbReference>
<dbReference type="EMBL" id="JARO02001575">
    <property type="protein sequence ID" value="KPP75035.1"/>
    <property type="molecule type" value="Genomic_DNA"/>
</dbReference>
<evidence type="ECO:0000256" key="1">
    <source>
        <dbReference type="ARBA" id="ARBA00004141"/>
    </source>
</evidence>
<evidence type="ECO:0000259" key="17">
    <source>
        <dbReference type="PROSITE" id="PS50262"/>
    </source>
</evidence>
<keyword evidence="8" id="KW-0297">G-protein coupled receptor</keyword>
<dbReference type="PROSITE" id="PS00238">
    <property type="entry name" value="OPSIN"/>
    <property type="match status" value="1"/>
</dbReference>
<feature type="transmembrane region" description="Helical" evidence="15">
    <location>
        <begin position="206"/>
        <end position="224"/>
    </location>
</feature>
<keyword evidence="4 15" id="KW-0812">Transmembrane</keyword>
<evidence type="ECO:0000313" key="19">
    <source>
        <dbReference type="Proteomes" id="UP000034805"/>
    </source>
</evidence>
<evidence type="ECO:0000256" key="14">
    <source>
        <dbReference type="SAM" id="MobiDB-lite"/>
    </source>
</evidence>
<evidence type="ECO:0000256" key="12">
    <source>
        <dbReference type="ARBA" id="ARBA00023180"/>
    </source>
</evidence>
<dbReference type="InterPro" id="IPR002962">
    <property type="entry name" value="Peropsin"/>
</dbReference>
<keyword evidence="10" id="KW-1015">Disulfide bond</keyword>
<feature type="transmembrane region" description="Helical" evidence="15">
    <location>
        <begin position="28"/>
        <end position="53"/>
    </location>
</feature>
<evidence type="ECO:0000256" key="6">
    <source>
        <dbReference type="ARBA" id="ARBA00022989"/>
    </source>
</evidence>
<name>A0A0P7UXY2_SCLFO</name>
<dbReference type="GO" id="GO:0007601">
    <property type="term" value="P:visual perception"/>
    <property type="evidence" value="ECO:0007669"/>
    <property type="project" value="InterPro"/>
</dbReference>
<keyword evidence="12" id="KW-0325">Glycoprotein</keyword>
<dbReference type="PRINTS" id="PR00237">
    <property type="entry name" value="GPCRRHODOPSN"/>
</dbReference>
<keyword evidence="16" id="KW-0732">Signal</keyword>
<evidence type="ECO:0000256" key="3">
    <source>
        <dbReference type="ARBA" id="ARBA00022606"/>
    </source>
</evidence>
<feature type="chain" id="PRO_5006143477" evidence="16">
    <location>
        <begin position="17"/>
        <end position="333"/>
    </location>
</feature>
<dbReference type="GO" id="GO:0004930">
    <property type="term" value="F:G protein-coupled receptor activity"/>
    <property type="evidence" value="ECO:0007669"/>
    <property type="project" value="UniProtKB-KW"/>
</dbReference>
<dbReference type="InterPro" id="IPR050125">
    <property type="entry name" value="GPCR_opsins"/>
</dbReference>
<evidence type="ECO:0000256" key="2">
    <source>
        <dbReference type="ARBA" id="ARBA00022543"/>
    </source>
</evidence>
<dbReference type="InterPro" id="IPR000276">
    <property type="entry name" value="GPCR_Rhodpsn"/>
</dbReference>
<dbReference type="Proteomes" id="UP000034805">
    <property type="component" value="Unassembled WGS sequence"/>
</dbReference>
<feature type="domain" description="G-protein coupled receptors family 1 profile" evidence="17">
    <location>
        <begin position="8"/>
        <end position="262"/>
    </location>
</feature>
<keyword evidence="9 15" id="KW-0472">Membrane</keyword>
<evidence type="ECO:0000256" key="13">
    <source>
        <dbReference type="ARBA" id="ARBA00023224"/>
    </source>
</evidence>
<keyword evidence="13" id="KW-0807">Transducer</keyword>
<sequence length="333" mass="36812">MAVLSFIGNILVLVTAIRRATKLKPPELLSVNLAVTDLGAAVTMYPLAIASAFNHGWLGGDATCLYYGLMGFFFGVASMMTLTVMSVVRFIISLSLQSPKEKISKGRIQLLIMGTWVCALLWAVFPLLGWGKYGPEPFGTSCTLAWSEMKENGFSFVITMFLINLLIPATIIVGCYSGLALKLHAAYKSINNSNQIPNILKMHRKLLIIAVLISMGFIGCWTPYAAVSLWSVFRSSESIPPEVSVLPCLFAKSSTVYNPLVYYLFSKTFKREVRQLKWTCGRSKASNEPDSNHTVENANHAPCDGQRQNIPTVNQSPRMQTEAEIKVYTMECL</sequence>
<evidence type="ECO:0000256" key="7">
    <source>
        <dbReference type="ARBA" id="ARBA00022991"/>
    </source>
</evidence>
<evidence type="ECO:0000256" key="5">
    <source>
        <dbReference type="ARBA" id="ARBA00022925"/>
    </source>
</evidence>
<keyword evidence="3" id="KW-0716">Sensory transduction</keyword>
<dbReference type="AlphaFoldDB" id="A0A0P7UXY2"/>
<dbReference type="PANTHER" id="PTHR24240">
    <property type="entry name" value="OPSIN"/>
    <property type="match status" value="1"/>
</dbReference>
<proteinExistence type="predicted"/>
<comment type="caution">
    <text evidence="18">The sequence shown here is derived from an EMBL/GenBank/DDBJ whole genome shotgun (WGS) entry which is preliminary data.</text>
</comment>
<keyword evidence="2" id="KW-0600">Photoreceptor protein</keyword>
<dbReference type="InterPro" id="IPR027430">
    <property type="entry name" value="Retinal_BS"/>
</dbReference>
<evidence type="ECO:0000256" key="10">
    <source>
        <dbReference type="ARBA" id="ARBA00023157"/>
    </source>
</evidence>
<feature type="transmembrane region" description="Helical" evidence="15">
    <location>
        <begin position="108"/>
        <end position="128"/>
    </location>
</feature>
<dbReference type="InterPro" id="IPR017452">
    <property type="entry name" value="GPCR_Rhodpsn_7TM"/>
</dbReference>
<keyword evidence="7" id="KW-0157">Chromophore</keyword>
<comment type="subcellular location">
    <subcellularLocation>
        <location evidence="1">Membrane</location>
        <topology evidence="1">Multi-pass membrane protein</topology>
    </subcellularLocation>
</comment>
<dbReference type="PRINTS" id="PR01244">
    <property type="entry name" value="PEROPSIN"/>
</dbReference>
<feature type="transmembrane region" description="Helical" evidence="15">
    <location>
        <begin position="244"/>
        <end position="265"/>
    </location>
</feature>
<keyword evidence="11" id="KW-0675">Receptor</keyword>
<dbReference type="GO" id="GO:0009881">
    <property type="term" value="F:photoreceptor activity"/>
    <property type="evidence" value="ECO:0007669"/>
    <property type="project" value="UniProtKB-KW"/>
</dbReference>
<evidence type="ECO:0000256" key="16">
    <source>
        <dbReference type="SAM" id="SignalP"/>
    </source>
</evidence>
<dbReference type="FunFam" id="1.20.1070.10:FF:000219">
    <property type="entry name" value="Opsin 5-like 2"/>
    <property type="match status" value="1"/>
</dbReference>
<dbReference type="Gene3D" id="1.20.1070.10">
    <property type="entry name" value="Rhodopsin 7-helix transmembrane proteins"/>
    <property type="match status" value="1"/>
</dbReference>